<proteinExistence type="predicted"/>
<protein>
    <submittedName>
        <fullName evidence="1">Uncharacterized protein</fullName>
    </submittedName>
</protein>
<name>A0A518E2M9_9BACT</name>
<accession>A0A518E2M9</accession>
<organism evidence="1 2">
    <name type="scientific">Lignipirellula cremea</name>
    <dbReference type="NCBI Taxonomy" id="2528010"/>
    <lineage>
        <taxon>Bacteria</taxon>
        <taxon>Pseudomonadati</taxon>
        <taxon>Planctomycetota</taxon>
        <taxon>Planctomycetia</taxon>
        <taxon>Pirellulales</taxon>
        <taxon>Pirellulaceae</taxon>
        <taxon>Lignipirellula</taxon>
    </lineage>
</organism>
<sequence>MSTDTSTDFDLLKSKNEEGGVDAMLEALVEQLRAKRQPHQLFEALKMQVRQQMALPLQYTEQSDDLTDEQREQLENGLLEACREVGAMLLKDGQIREGWMYLRPVGDREAASAMLAEIEPDDENLDDLVEVLLGESVDVARGFRLVIENFGICNAITTFESQLGNHGRREQQAAAGLLVRHLHHELCENLATDIGRQEGATPTGESSIRSLVADREWLFNENTYHVDTTHLSSVVRFARLLDDPETLRLALDLTEYGRHLSTQFQYQSDEPFADNYPAHAIYFRGLLGEDVDQAIEYFGKKAETVDQGEFGTLAIEVFVDLLSRLGRHQEAIDAAIRLSPADARPLGIAPSLLELSQRAQQFDQMLDFCRQQNDLLGYATGLAYHAAKK</sequence>
<dbReference type="Proteomes" id="UP000317648">
    <property type="component" value="Chromosome"/>
</dbReference>
<reference evidence="1 2" key="1">
    <citation type="submission" date="2019-02" db="EMBL/GenBank/DDBJ databases">
        <title>Deep-cultivation of Planctomycetes and their phenomic and genomic characterization uncovers novel biology.</title>
        <authorList>
            <person name="Wiegand S."/>
            <person name="Jogler M."/>
            <person name="Boedeker C."/>
            <person name="Pinto D."/>
            <person name="Vollmers J."/>
            <person name="Rivas-Marin E."/>
            <person name="Kohn T."/>
            <person name="Peeters S.H."/>
            <person name="Heuer A."/>
            <person name="Rast P."/>
            <person name="Oberbeckmann S."/>
            <person name="Bunk B."/>
            <person name="Jeske O."/>
            <person name="Meyerdierks A."/>
            <person name="Storesund J.E."/>
            <person name="Kallscheuer N."/>
            <person name="Luecker S."/>
            <person name="Lage O.M."/>
            <person name="Pohl T."/>
            <person name="Merkel B.J."/>
            <person name="Hornburger P."/>
            <person name="Mueller R.-W."/>
            <person name="Bruemmer F."/>
            <person name="Labrenz M."/>
            <person name="Spormann A.M."/>
            <person name="Op den Camp H."/>
            <person name="Overmann J."/>
            <person name="Amann R."/>
            <person name="Jetten M.S.M."/>
            <person name="Mascher T."/>
            <person name="Medema M.H."/>
            <person name="Devos D.P."/>
            <person name="Kaster A.-K."/>
            <person name="Ovreas L."/>
            <person name="Rohde M."/>
            <person name="Galperin M.Y."/>
            <person name="Jogler C."/>
        </authorList>
    </citation>
    <scope>NUCLEOTIDE SEQUENCE [LARGE SCALE GENOMIC DNA]</scope>
    <source>
        <strain evidence="1 2">Pla85_3_4</strain>
    </source>
</reference>
<dbReference type="RefSeq" id="WP_145057507.1">
    <property type="nucleotide sequence ID" value="NZ_CP036433.1"/>
</dbReference>
<dbReference type="OrthoDB" id="255759at2"/>
<gene>
    <name evidence="1" type="ORF">Pla8534_62010</name>
</gene>
<dbReference type="KEGG" id="lcre:Pla8534_62010"/>
<dbReference type="EMBL" id="CP036433">
    <property type="protein sequence ID" value="QDU98334.1"/>
    <property type="molecule type" value="Genomic_DNA"/>
</dbReference>
<keyword evidence="2" id="KW-1185">Reference proteome</keyword>
<evidence type="ECO:0000313" key="2">
    <source>
        <dbReference type="Proteomes" id="UP000317648"/>
    </source>
</evidence>
<evidence type="ECO:0000313" key="1">
    <source>
        <dbReference type="EMBL" id="QDU98334.1"/>
    </source>
</evidence>
<dbReference type="AlphaFoldDB" id="A0A518E2M9"/>